<protein>
    <submittedName>
        <fullName evidence="1">Uncharacterized protein</fullName>
    </submittedName>
</protein>
<sequence length="104" mass="12703">MVMNPLDWTHAWDDNEMMMYIGKDEEGREKIFMQVSRFVENGQARQQEILYDREIGWLNPEIIRGVDRDAWEEKQLRWFLDTHPDLVEREKAFLKEWEKQNSEG</sequence>
<dbReference type="EMBL" id="AP023366">
    <property type="protein sequence ID" value="BCJ87949.1"/>
    <property type="molecule type" value="Genomic_DNA"/>
</dbReference>
<dbReference type="KEGG" id="eff:skT53_29340"/>
<dbReference type="AlphaFoldDB" id="A0A7I8DG57"/>
<evidence type="ECO:0000313" key="2">
    <source>
        <dbReference type="Proteomes" id="UP000593802"/>
    </source>
</evidence>
<evidence type="ECO:0000313" key="1">
    <source>
        <dbReference type="EMBL" id="BCJ87949.1"/>
    </source>
</evidence>
<keyword evidence="2" id="KW-1185">Reference proteome</keyword>
<name>A0A7I8DG57_9BACL</name>
<gene>
    <name evidence="1" type="ORF">skT53_29340</name>
</gene>
<proteinExistence type="predicted"/>
<dbReference type="Proteomes" id="UP000593802">
    <property type="component" value="Chromosome"/>
</dbReference>
<reference evidence="1 2" key="1">
    <citation type="submission" date="2020-08" db="EMBL/GenBank/DDBJ databases">
        <title>Complete Genome Sequence of Effusibacillus dendaii Strain skT53, Isolated from Farmland soil.</title>
        <authorList>
            <person name="Konishi T."/>
            <person name="Kawasaki H."/>
        </authorList>
    </citation>
    <scope>NUCLEOTIDE SEQUENCE [LARGE SCALE GENOMIC DNA]</scope>
    <source>
        <strain evidence="2">skT53</strain>
    </source>
</reference>
<dbReference type="RefSeq" id="WP_200758484.1">
    <property type="nucleotide sequence ID" value="NZ_AP023366.1"/>
</dbReference>
<accession>A0A7I8DG57</accession>
<organism evidence="1 2">
    <name type="scientific">Effusibacillus dendaii</name>
    <dbReference type="NCBI Taxonomy" id="2743772"/>
    <lineage>
        <taxon>Bacteria</taxon>
        <taxon>Bacillati</taxon>
        <taxon>Bacillota</taxon>
        <taxon>Bacilli</taxon>
        <taxon>Bacillales</taxon>
        <taxon>Alicyclobacillaceae</taxon>
        <taxon>Effusibacillus</taxon>
    </lineage>
</organism>